<accession>A0A5N5I4Y3</accession>
<keyword evidence="2" id="KW-1185">Reference proteome</keyword>
<dbReference type="EMBL" id="SMOL01000021">
    <property type="protein sequence ID" value="KAB2634828.1"/>
    <property type="molecule type" value="Genomic_DNA"/>
</dbReference>
<comment type="caution">
    <text evidence="1">The sequence shown here is derived from an EMBL/GenBank/DDBJ whole genome shotgun (WGS) entry which is preliminary data.</text>
</comment>
<organism evidence="1 2">
    <name type="scientific">Pyrus ussuriensis x Pyrus communis</name>
    <dbReference type="NCBI Taxonomy" id="2448454"/>
    <lineage>
        <taxon>Eukaryota</taxon>
        <taxon>Viridiplantae</taxon>
        <taxon>Streptophyta</taxon>
        <taxon>Embryophyta</taxon>
        <taxon>Tracheophyta</taxon>
        <taxon>Spermatophyta</taxon>
        <taxon>Magnoliopsida</taxon>
        <taxon>eudicotyledons</taxon>
        <taxon>Gunneridae</taxon>
        <taxon>Pentapetalae</taxon>
        <taxon>rosids</taxon>
        <taxon>fabids</taxon>
        <taxon>Rosales</taxon>
        <taxon>Rosaceae</taxon>
        <taxon>Amygdaloideae</taxon>
        <taxon>Maleae</taxon>
        <taxon>Pyrus</taxon>
    </lineage>
</organism>
<evidence type="ECO:0000313" key="1">
    <source>
        <dbReference type="EMBL" id="KAB2634828.1"/>
    </source>
</evidence>
<dbReference type="Proteomes" id="UP000327157">
    <property type="component" value="Unassembled WGS sequence"/>
</dbReference>
<reference evidence="1 2" key="1">
    <citation type="submission" date="2019-09" db="EMBL/GenBank/DDBJ databases">
        <authorList>
            <person name="Ou C."/>
        </authorList>
    </citation>
    <scope>NUCLEOTIDE SEQUENCE [LARGE SCALE GENOMIC DNA]</scope>
    <source>
        <strain evidence="1">S2</strain>
        <tissue evidence="1">Leaf</tissue>
    </source>
</reference>
<reference evidence="1 2" key="2">
    <citation type="submission" date="2019-11" db="EMBL/GenBank/DDBJ databases">
        <title>A de novo genome assembly of a pear dwarfing rootstock.</title>
        <authorList>
            <person name="Wang F."/>
            <person name="Wang J."/>
            <person name="Li S."/>
            <person name="Zhang Y."/>
            <person name="Fang M."/>
            <person name="Ma L."/>
            <person name="Zhao Y."/>
            <person name="Jiang S."/>
        </authorList>
    </citation>
    <scope>NUCLEOTIDE SEQUENCE [LARGE SCALE GENOMIC DNA]</scope>
    <source>
        <strain evidence="1">S2</strain>
        <tissue evidence="1">Leaf</tissue>
    </source>
</reference>
<proteinExistence type="predicted"/>
<sequence length="99" mass="11283">MITSTSDIDFFIETIRQKTICERMSQSEYGQGAQRVSEGCGFWVPHGYGGHQAHILGRGLKEKAIALYHKVAKLGDHAGQWNLRIFYLQVERSNHHLRA</sequence>
<name>A0A5N5I4Y3_9ROSA</name>
<gene>
    <name evidence="1" type="ORF">D8674_038026</name>
</gene>
<evidence type="ECO:0000313" key="2">
    <source>
        <dbReference type="Proteomes" id="UP000327157"/>
    </source>
</evidence>
<protein>
    <submittedName>
        <fullName evidence="1">F-box protein</fullName>
    </submittedName>
</protein>
<dbReference type="AlphaFoldDB" id="A0A5N5I4Y3"/>